<keyword evidence="4" id="KW-1185">Reference proteome</keyword>
<accession>A0ABR1RCV6</accession>
<organism evidence="3 4">
    <name type="scientific">Apiospora marii</name>
    <dbReference type="NCBI Taxonomy" id="335849"/>
    <lineage>
        <taxon>Eukaryota</taxon>
        <taxon>Fungi</taxon>
        <taxon>Dikarya</taxon>
        <taxon>Ascomycota</taxon>
        <taxon>Pezizomycotina</taxon>
        <taxon>Sordariomycetes</taxon>
        <taxon>Xylariomycetidae</taxon>
        <taxon>Amphisphaeriales</taxon>
        <taxon>Apiosporaceae</taxon>
        <taxon>Apiospora</taxon>
    </lineage>
</organism>
<gene>
    <name evidence="3" type="ORF">PG991_010851</name>
</gene>
<dbReference type="InterPro" id="IPR011990">
    <property type="entry name" value="TPR-like_helical_dom_sf"/>
</dbReference>
<dbReference type="PANTHER" id="PTHR47332">
    <property type="entry name" value="SET DOMAIN-CONTAINING PROTEIN 5"/>
    <property type="match status" value="1"/>
</dbReference>
<dbReference type="Gene3D" id="2.170.270.10">
    <property type="entry name" value="SET domain"/>
    <property type="match status" value="1"/>
</dbReference>
<name>A0ABR1RCV6_9PEZI</name>
<feature type="compositionally biased region" description="Acidic residues" evidence="1">
    <location>
        <begin position="316"/>
        <end position="328"/>
    </location>
</feature>
<sequence>MADLEQMALFSVQPVEGKGNGVVATAKITKGTRILAESPFITLPRVNGDSVEVLNEDVLKQLRNASRDQQRAFFSLTNIHGKTLPIPLGIIQTNALAYGPKGEGGLFITGSQFNHACVPTACIKWNCELDQMTVHTLCDIEPGEEITITYVNLGSNNRRRDQLDSGFQFICSCKICTLPQEMRKNLDDDIEEIKGIDKLLKANSMPLKDGLWFAYRQRWLIQANGIERAHVPATYDFAAKLAVEHKDYARAKIFCQRQLDIAMTEGGPDHPDTQDQLDMKAYLESILQQHSGPIVPYHFSRIELEDWLWMQHMPEDSEGESSEDDEWDLAGGLSDDSSSNPDREVWSDDEDCNMGFGIRSLD</sequence>
<dbReference type="SUPFAM" id="SSF82199">
    <property type="entry name" value="SET domain"/>
    <property type="match status" value="1"/>
</dbReference>
<dbReference type="Pfam" id="PF00856">
    <property type="entry name" value="SET"/>
    <property type="match status" value="1"/>
</dbReference>
<dbReference type="PROSITE" id="PS50280">
    <property type="entry name" value="SET"/>
    <property type="match status" value="1"/>
</dbReference>
<dbReference type="CDD" id="cd20071">
    <property type="entry name" value="SET_SMYD"/>
    <property type="match status" value="1"/>
</dbReference>
<feature type="region of interest" description="Disordered" evidence="1">
    <location>
        <begin position="314"/>
        <end position="362"/>
    </location>
</feature>
<dbReference type="SMART" id="SM00317">
    <property type="entry name" value="SET"/>
    <property type="match status" value="1"/>
</dbReference>
<dbReference type="Proteomes" id="UP001396898">
    <property type="component" value="Unassembled WGS sequence"/>
</dbReference>
<reference evidence="3 4" key="1">
    <citation type="submission" date="2023-01" db="EMBL/GenBank/DDBJ databases">
        <title>Analysis of 21 Apiospora genomes using comparative genomics revels a genus with tremendous synthesis potential of carbohydrate active enzymes and secondary metabolites.</title>
        <authorList>
            <person name="Sorensen T."/>
        </authorList>
    </citation>
    <scope>NUCLEOTIDE SEQUENCE [LARGE SCALE GENOMIC DNA]</scope>
    <source>
        <strain evidence="3 4">CBS 20057</strain>
    </source>
</reference>
<proteinExistence type="predicted"/>
<dbReference type="InterPro" id="IPR053185">
    <property type="entry name" value="SET_domain_protein"/>
</dbReference>
<dbReference type="EMBL" id="JAQQWI010000016">
    <property type="protein sequence ID" value="KAK8008300.1"/>
    <property type="molecule type" value="Genomic_DNA"/>
</dbReference>
<evidence type="ECO:0000313" key="3">
    <source>
        <dbReference type="EMBL" id="KAK8008300.1"/>
    </source>
</evidence>
<feature type="domain" description="SET" evidence="2">
    <location>
        <begin position="5"/>
        <end position="151"/>
    </location>
</feature>
<protein>
    <recommendedName>
        <fullName evidence="2">SET domain-containing protein</fullName>
    </recommendedName>
</protein>
<evidence type="ECO:0000313" key="4">
    <source>
        <dbReference type="Proteomes" id="UP001396898"/>
    </source>
</evidence>
<dbReference type="InterPro" id="IPR046341">
    <property type="entry name" value="SET_dom_sf"/>
</dbReference>
<comment type="caution">
    <text evidence="3">The sequence shown here is derived from an EMBL/GenBank/DDBJ whole genome shotgun (WGS) entry which is preliminary data.</text>
</comment>
<dbReference type="PANTHER" id="PTHR47332:SF2">
    <property type="entry name" value="SET-6"/>
    <property type="match status" value="1"/>
</dbReference>
<dbReference type="InterPro" id="IPR001214">
    <property type="entry name" value="SET_dom"/>
</dbReference>
<evidence type="ECO:0000259" key="2">
    <source>
        <dbReference type="PROSITE" id="PS50280"/>
    </source>
</evidence>
<evidence type="ECO:0000256" key="1">
    <source>
        <dbReference type="SAM" id="MobiDB-lite"/>
    </source>
</evidence>
<dbReference type="Gene3D" id="1.25.40.10">
    <property type="entry name" value="Tetratricopeptide repeat domain"/>
    <property type="match status" value="1"/>
</dbReference>